<evidence type="ECO:0000256" key="13">
    <source>
        <dbReference type="ARBA" id="ARBA00042775"/>
    </source>
</evidence>
<comment type="subcellular location">
    <subcellularLocation>
        <location evidence="1">Cell inner membrane</location>
        <topology evidence="1">Single-pass type II membrane protein</topology>
        <orientation evidence="1">Periplasmic side</orientation>
    </subcellularLocation>
</comment>
<dbReference type="STRING" id="211460.YH63_19160"/>
<dbReference type="RefSeq" id="WP_046829935.1">
    <property type="nucleotide sequence ID" value="NZ_LBIA02000001.1"/>
</dbReference>
<evidence type="ECO:0000256" key="4">
    <source>
        <dbReference type="ARBA" id="ARBA00022519"/>
    </source>
</evidence>
<evidence type="ECO:0000256" key="7">
    <source>
        <dbReference type="ARBA" id="ARBA00023136"/>
    </source>
</evidence>
<evidence type="ECO:0000313" key="16">
    <source>
        <dbReference type="EMBL" id="TKT73409.1"/>
    </source>
</evidence>
<keyword evidence="3" id="KW-1003">Cell membrane</keyword>
<dbReference type="Pfam" id="PF13145">
    <property type="entry name" value="Rotamase_2"/>
    <property type="match status" value="1"/>
</dbReference>
<keyword evidence="4" id="KW-0997">Cell inner membrane</keyword>
<dbReference type="GO" id="GO:0005886">
    <property type="term" value="C:plasma membrane"/>
    <property type="evidence" value="ECO:0007669"/>
    <property type="project" value="UniProtKB-SubCell"/>
</dbReference>
<gene>
    <name evidence="16" type="ORF">YH63_019380</name>
</gene>
<comment type="similarity">
    <text evidence="11">Belongs to the PpiD chaperone family.</text>
</comment>
<feature type="domain" description="PpiC" evidence="15">
    <location>
        <begin position="247"/>
        <end position="366"/>
    </location>
</feature>
<dbReference type="SUPFAM" id="SSF54534">
    <property type="entry name" value="FKBP-like"/>
    <property type="match status" value="1"/>
</dbReference>
<evidence type="ECO:0000256" key="6">
    <source>
        <dbReference type="ARBA" id="ARBA00022989"/>
    </source>
</evidence>
<keyword evidence="16" id="KW-0413">Isomerase</keyword>
<organism evidence="16 17">
    <name type="scientific">Afipia massiliensis</name>
    <dbReference type="NCBI Taxonomy" id="211460"/>
    <lineage>
        <taxon>Bacteria</taxon>
        <taxon>Pseudomonadati</taxon>
        <taxon>Pseudomonadota</taxon>
        <taxon>Alphaproteobacteria</taxon>
        <taxon>Hyphomicrobiales</taxon>
        <taxon>Nitrobacteraceae</taxon>
        <taxon>Afipia</taxon>
    </lineage>
</organism>
<evidence type="ECO:0000256" key="9">
    <source>
        <dbReference type="ARBA" id="ARBA00030642"/>
    </source>
</evidence>
<evidence type="ECO:0000256" key="1">
    <source>
        <dbReference type="ARBA" id="ARBA00004382"/>
    </source>
</evidence>
<dbReference type="InterPro" id="IPR046357">
    <property type="entry name" value="PPIase_dom_sf"/>
</dbReference>
<dbReference type="PANTHER" id="PTHR47529:SF1">
    <property type="entry name" value="PERIPLASMIC CHAPERONE PPID"/>
    <property type="match status" value="1"/>
</dbReference>
<dbReference type="InterPro" id="IPR027304">
    <property type="entry name" value="Trigger_fact/SurA_dom_sf"/>
</dbReference>
<dbReference type="InterPro" id="IPR052029">
    <property type="entry name" value="PpiD_chaperone"/>
</dbReference>
<dbReference type="PANTHER" id="PTHR47529">
    <property type="entry name" value="PEPTIDYL-PROLYL CIS-TRANS ISOMERASE D"/>
    <property type="match status" value="1"/>
</dbReference>
<evidence type="ECO:0000256" key="2">
    <source>
        <dbReference type="ARBA" id="ARBA00018370"/>
    </source>
</evidence>
<dbReference type="Gene3D" id="3.10.50.40">
    <property type="match status" value="1"/>
</dbReference>
<evidence type="ECO:0000313" key="17">
    <source>
        <dbReference type="Proteomes" id="UP000034832"/>
    </source>
</evidence>
<feature type="transmembrane region" description="Helical" evidence="14">
    <location>
        <begin position="12"/>
        <end position="31"/>
    </location>
</feature>
<keyword evidence="5 14" id="KW-0812">Transmembrane</keyword>
<evidence type="ECO:0000256" key="14">
    <source>
        <dbReference type="SAM" id="Phobius"/>
    </source>
</evidence>
<evidence type="ECO:0000256" key="3">
    <source>
        <dbReference type="ARBA" id="ARBA00022475"/>
    </source>
</evidence>
<dbReference type="Pfam" id="PF13624">
    <property type="entry name" value="SurA_N_3"/>
    <property type="match status" value="1"/>
</dbReference>
<dbReference type="Proteomes" id="UP000034832">
    <property type="component" value="Unassembled WGS sequence"/>
</dbReference>
<proteinExistence type="inferred from homology"/>
<name>A0A4U6BS17_9BRAD</name>
<dbReference type="SUPFAM" id="SSF109998">
    <property type="entry name" value="Triger factor/SurA peptide-binding domain-like"/>
    <property type="match status" value="1"/>
</dbReference>
<protein>
    <recommendedName>
        <fullName evidence="2">Parvulin-like PPIase</fullName>
    </recommendedName>
    <alternativeName>
        <fullName evidence="9">Peptidyl-prolyl cis-trans isomerase plp</fullName>
    </alternativeName>
    <alternativeName>
        <fullName evidence="12">Periplasmic chaperone PpiD</fullName>
    </alternativeName>
    <alternativeName>
        <fullName evidence="13">Periplasmic folding chaperone</fullName>
    </alternativeName>
    <alternativeName>
        <fullName evidence="10">Rotamase plp</fullName>
    </alternativeName>
</protein>
<evidence type="ECO:0000256" key="11">
    <source>
        <dbReference type="ARBA" id="ARBA00038408"/>
    </source>
</evidence>
<evidence type="ECO:0000259" key="15">
    <source>
        <dbReference type="Pfam" id="PF13145"/>
    </source>
</evidence>
<dbReference type="OrthoDB" id="9768393at2"/>
<dbReference type="AlphaFoldDB" id="A0A4U6BS17"/>
<evidence type="ECO:0000256" key="8">
    <source>
        <dbReference type="ARBA" id="ARBA00023186"/>
    </source>
</evidence>
<evidence type="ECO:0000256" key="10">
    <source>
        <dbReference type="ARBA" id="ARBA00031484"/>
    </source>
</evidence>
<dbReference type="GO" id="GO:0003755">
    <property type="term" value="F:peptidyl-prolyl cis-trans isomerase activity"/>
    <property type="evidence" value="ECO:0007669"/>
    <property type="project" value="InterPro"/>
</dbReference>
<sequence length="631" mass="69309">MRKASSNWLGKAVMSVLFGVLIISFGVWGIADIFKGFGQSSLAKVGSTEITTEQFRNLFTDRVQQIGRRFGRPLTMEQARNFGLDRQVLQDVISDAALDETARRMGLGQSDADIVRAIQNEPAFKGLDGKFEHERFLQTIRQSGYTEQRYIAEQRKNATRRQLTGTIVAGLEPPKTQIEALVRFQNEQRSANYVRLTAAQAGTIDAPSPETFATYFEDRKQLFRAPEYRKIAVLTLTPDDLAKWITVSDDDAKKVFEQRRERYATAERRQVLQIPFPNVDEAKAARERITAGMSFEDLAKERKLTTADIDLGTVAKTSIGDTAIANAAFALAPDTVSEPVKGTLTTALLKVTKIEPGTNPTYESVAPTIKREIALERARAQLQDLHNKIEDERGGGANIAEAAQKLGLKAITIEAVDRSGRGTDGKPVTGLPQGVDIIAPAFASSIGVENEPLQYNGGELWFDVLGVTPSRDRTLDEVKDQVEARWRDEQISTRLRAKATEMVGKLEKGAAFDAEASAAGVKVETAKLFKRDAEAKDVPERLVTAVFRTPKDSVGQTEGTGPSEWIVFKVTDVVVPPVDMASEDVKKLTENLRRAEMEEQLGAYISKLETEVGVTINQNAFAVATGAASAQ</sequence>
<keyword evidence="6 14" id="KW-1133">Transmembrane helix</keyword>
<evidence type="ECO:0000256" key="12">
    <source>
        <dbReference type="ARBA" id="ARBA00040743"/>
    </source>
</evidence>
<dbReference type="InterPro" id="IPR000297">
    <property type="entry name" value="PPIase_PpiC"/>
</dbReference>
<evidence type="ECO:0000256" key="5">
    <source>
        <dbReference type="ARBA" id="ARBA00022692"/>
    </source>
</evidence>
<dbReference type="Gene3D" id="1.10.4030.10">
    <property type="entry name" value="Porin chaperone SurA, peptide-binding domain"/>
    <property type="match status" value="1"/>
</dbReference>
<dbReference type="EMBL" id="LBIA02000001">
    <property type="protein sequence ID" value="TKT73409.1"/>
    <property type="molecule type" value="Genomic_DNA"/>
</dbReference>
<keyword evidence="8" id="KW-0143">Chaperone</keyword>
<accession>A0A4U6BS17</accession>
<reference evidence="16" key="1">
    <citation type="submission" date="2019-04" db="EMBL/GenBank/DDBJ databases">
        <title>Whole genome sequencing of cave bacteria.</title>
        <authorList>
            <person name="Gan H.M."/>
            <person name="Barton H."/>
            <person name="Savka M.A."/>
        </authorList>
    </citation>
    <scope>NUCLEOTIDE SEQUENCE [LARGE SCALE GENOMIC DNA]</scope>
    <source>
        <strain evidence="16">LC387</strain>
    </source>
</reference>
<keyword evidence="17" id="KW-1185">Reference proteome</keyword>
<keyword evidence="7 14" id="KW-0472">Membrane</keyword>
<comment type="caution">
    <text evidence="16">The sequence shown here is derived from an EMBL/GenBank/DDBJ whole genome shotgun (WGS) entry which is preliminary data.</text>
</comment>